<evidence type="ECO:0000313" key="2">
    <source>
        <dbReference type="Proteomes" id="UP001597100"/>
    </source>
</evidence>
<dbReference type="EMBL" id="JBHTJP010000035">
    <property type="protein sequence ID" value="MFD0977925.1"/>
    <property type="molecule type" value="Genomic_DNA"/>
</dbReference>
<comment type="caution">
    <text evidence="1">The sequence shown here is derived from an EMBL/GenBank/DDBJ whole genome shotgun (WGS) entry which is preliminary data.</text>
</comment>
<dbReference type="InterPro" id="IPR043148">
    <property type="entry name" value="TagF_C"/>
</dbReference>
<proteinExistence type="predicted"/>
<dbReference type="Gene3D" id="3.40.50.12580">
    <property type="match status" value="1"/>
</dbReference>
<accession>A0ABW3IJ68</accession>
<name>A0ABW3IJ68_9FLAO</name>
<keyword evidence="2" id="KW-1185">Reference proteome</keyword>
<protein>
    <submittedName>
        <fullName evidence="1">UDP-glycosyltransferase</fullName>
    </submittedName>
</protein>
<organism evidence="1 2">
    <name type="scientific">Salinimicrobium gaetbulicola</name>
    <dbReference type="NCBI Taxonomy" id="999702"/>
    <lineage>
        <taxon>Bacteria</taxon>
        <taxon>Pseudomonadati</taxon>
        <taxon>Bacteroidota</taxon>
        <taxon>Flavobacteriia</taxon>
        <taxon>Flavobacteriales</taxon>
        <taxon>Flavobacteriaceae</taxon>
        <taxon>Salinimicrobium</taxon>
    </lineage>
</organism>
<dbReference type="SUPFAM" id="SSF53756">
    <property type="entry name" value="UDP-Glycosyltransferase/glycogen phosphorylase"/>
    <property type="match status" value="1"/>
</dbReference>
<dbReference type="RefSeq" id="WP_380740610.1">
    <property type="nucleotide sequence ID" value="NZ_JBHTJP010000035.1"/>
</dbReference>
<gene>
    <name evidence="1" type="ORF">ACFQ1G_14100</name>
</gene>
<sequence length="475" mass="55135">MKKKKIFILLPDGVGLRNFAFTSFVEIGKQKGWEVVFWNQTSFDLSELGFKEIRLTGNPRAKTDLLKRAKINAELDHFTDKFREPVYQTYKFPSSNIGLKKTVKNGIVSFYKEKYKGEKGLHKLRNKLKASEKKGPLYKHCKEILEKERPDYVFCTNQRPVTAIGPLTAAEDLGIPTGTFIFSWDNLPKATMVVETDHYFVWSEYMKNELQKYYPFIPAENIHITGSPQFEPHFDESLRKSREVFFKENNLDLRKDYLCFSGDDVTTCPDDHRYLQDMAEAVENLNQEGHKLGIIFRRSPVDLSGRYDKVLEKYSEIITPIAPKWKKAGDNWNAILPTKADLELQVNTILHSKAVVNLASSMVFDFAIFDKPCLYLNYEVDNKQDNDWNPRKVYNFIHFRSMPSHNSVIWLNSKEEIEAKLKLALNDTSQIVSEAKHWFEKINLQPAEKASERIWESIDGLTNNRLPRPPLSDSQ</sequence>
<reference evidence="2" key="1">
    <citation type="journal article" date="2019" name="Int. J. Syst. Evol. Microbiol.">
        <title>The Global Catalogue of Microorganisms (GCM) 10K type strain sequencing project: providing services to taxonomists for standard genome sequencing and annotation.</title>
        <authorList>
            <consortium name="The Broad Institute Genomics Platform"/>
            <consortium name="The Broad Institute Genome Sequencing Center for Infectious Disease"/>
            <person name="Wu L."/>
            <person name="Ma J."/>
        </authorList>
    </citation>
    <scope>NUCLEOTIDE SEQUENCE [LARGE SCALE GENOMIC DNA]</scope>
    <source>
        <strain evidence="2">CCUG 60898</strain>
    </source>
</reference>
<evidence type="ECO:0000313" key="1">
    <source>
        <dbReference type="EMBL" id="MFD0977925.1"/>
    </source>
</evidence>
<dbReference type="Proteomes" id="UP001597100">
    <property type="component" value="Unassembled WGS sequence"/>
</dbReference>